<comment type="caution">
    <text evidence="2">The sequence shown here is derived from an EMBL/GenBank/DDBJ whole genome shotgun (WGS) entry which is preliminary data.</text>
</comment>
<reference evidence="2 3" key="1">
    <citation type="submission" date="2019-08" db="EMBL/GenBank/DDBJ databases">
        <authorList>
            <person name="Peeters C."/>
        </authorList>
    </citation>
    <scope>NUCLEOTIDE SEQUENCE [LARGE SCALE GENOMIC DNA]</scope>
    <source>
        <strain evidence="2 3">LMG 20602</strain>
    </source>
</reference>
<gene>
    <name evidence="2" type="ORF">PCA20602_01547</name>
</gene>
<sequence length="465" mass="52513">MVGGFGVRGCRRKHSIPAKCEESQIRFCGSFASPFKHEPVGWRLDTLDGHRLASRYTCQARPCLKVASSYSFDTPKRLPAPNMLITRLRLKNWRNFKHLDVPLGSRTYIIGANASGKSNLLDVFRFLRDICRPAGGGLQKAVEDRGGLKKLRCLQARTDNEVEIFVAIADDVDSPPIWEYTLAFKPEGKGLHRVLVTRETVSRAGKSVLNRPDKLDKSDKLRRTQTAIEQINSNTEFREVADFFHETTYLHLVPQLLRHTEISSRIAEGDPFGQGLLQRIAKTPQKTRDARLRRIQQSLEKAVPQFNQLKFEQDKITGLPHLMASYQHWRTHGAWQREDQFSDGTLRLLGLLWMLQENNSLLLLEEPELSLNDAIVAHIPLMIDRVLRKQKASGRQVIITTHSEALLSNPLDGRAIILLEPANDGTLARVADKQELGLMEAGLTPAEVLLPKTHPQGIDQLGLFE</sequence>
<feature type="domain" description="ATPase AAA-type core" evidence="1">
    <location>
        <begin position="108"/>
        <end position="408"/>
    </location>
</feature>
<dbReference type="InterPro" id="IPR027417">
    <property type="entry name" value="P-loop_NTPase"/>
</dbReference>
<dbReference type="SUPFAM" id="SSF52540">
    <property type="entry name" value="P-loop containing nucleoside triphosphate hydrolases"/>
    <property type="match status" value="1"/>
</dbReference>
<evidence type="ECO:0000313" key="2">
    <source>
        <dbReference type="EMBL" id="VVD89506.1"/>
    </source>
</evidence>
<dbReference type="PANTHER" id="PTHR32182">
    <property type="entry name" value="DNA REPLICATION AND REPAIR PROTEIN RECF"/>
    <property type="match status" value="1"/>
</dbReference>
<proteinExistence type="predicted"/>
<dbReference type="InterPro" id="IPR003959">
    <property type="entry name" value="ATPase_AAA_core"/>
</dbReference>
<dbReference type="EMBL" id="CABPRV010000003">
    <property type="protein sequence ID" value="VVD89506.1"/>
    <property type="molecule type" value="Genomic_DNA"/>
</dbReference>
<dbReference type="Gene3D" id="3.40.50.300">
    <property type="entry name" value="P-loop containing nucleotide triphosphate hydrolases"/>
    <property type="match status" value="1"/>
</dbReference>
<organism evidence="2 3">
    <name type="scientific">Pandoraea capi</name>
    <dbReference type="NCBI Taxonomy" id="2508286"/>
    <lineage>
        <taxon>Bacteria</taxon>
        <taxon>Pseudomonadati</taxon>
        <taxon>Pseudomonadota</taxon>
        <taxon>Betaproteobacteria</taxon>
        <taxon>Burkholderiales</taxon>
        <taxon>Burkholderiaceae</taxon>
        <taxon>Pandoraea</taxon>
    </lineage>
</organism>
<keyword evidence="3" id="KW-1185">Reference proteome</keyword>
<dbReference type="Proteomes" id="UP000366065">
    <property type="component" value="Unassembled WGS sequence"/>
</dbReference>
<protein>
    <submittedName>
        <fullName evidence="2">Chromosome segregation protein SMC</fullName>
    </submittedName>
</protein>
<dbReference type="PANTHER" id="PTHR32182:SF22">
    <property type="entry name" value="ATP-DEPENDENT ENDONUCLEASE, OLD FAMILY-RELATED"/>
    <property type="match status" value="1"/>
</dbReference>
<evidence type="ECO:0000259" key="1">
    <source>
        <dbReference type="Pfam" id="PF13304"/>
    </source>
</evidence>
<dbReference type="Pfam" id="PF13304">
    <property type="entry name" value="AAA_21"/>
    <property type="match status" value="1"/>
</dbReference>
<evidence type="ECO:0000313" key="3">
    <source>
        <dbReference type="Proteomes" id="UP000366065"/>
    </source>
</evidence>
<name>A0ABY6VUJ8_9BURK</name>
<accession>A0ABY6VUJ8</accession>